<evidence type="ECO:0000259" key="2">
    <source>
        <dbReference type="PROSITE" id="PS50157"/>
    </source>
</evidence>
<dbReference type="PROSITE" id="PS50157">
    <property type="entry name" value="ZINC_FINGER_C2H2_2"/>
    <property type="match status" value="1"/>
</dbReference>
<reference evidence="3 4" key="1">
    <citation type="submission" date="2023-02" db="EMBL/GenBank/DDBJ databases">
        <title>LHISI_Scaffold_Assembly.</title>
        <authorList>
            <person name="Stuart O.P."/>
            <person name="Cleave R."/>
            <person name="Magrath M.J.L."/>
            <person name="Mikheyev A.S."/>
        </authorList>
    </citation>
    <scope>NUCLEOTIDE SEQUENCE [LARGE SCALE GENOMIC DNA]</scope>
    <source>
        <strain evidence="3">Daus_M_001</strain>
        <tissue evidence="3">Leg muscle</tissue>
    </source>
</reference>
<evidence type="ECO:0000313" key="3">
    <source>
        <dbReference type="EMBL" id="KAJ8887252.1"/>
    </source>
</evidence>
<feature type="domain" description="C2H2-type" evidence="2">
    <location>
        <begin position="8"/>
        <end position="35"/>
    </location>
</feature>
<evidence type="ECO:0000313" key="4">
    <source>
        <dbReference type="Proteomes" id="UP001159363"/>
    </source>
</evidence>
<proteinExistence type="predicted"/>
<comment type="caution">
    <text evidence="3">The sequence shown here is derived from an EMBL/GenBank/DDBJ whole genome shotgun (WGS) entry which is preliminary data.</text>
</comment>
<evidence type="ECO:0000256" key="1">
    <source>
        <dbReference type="PROSITE-ProRule" id="PRU00042"/>
    </source>
</evidence>
<protein>
    <recommendedName>
        <fullName evidence="2">C2H2-type domain-containing protein</fullName>
    </recommendedName>
</protein>
<accession>A0ABQ9HS89</accession>
<keyword evidence="1" id="KW-0863">Zinc-finger</keyword>
<sequence>MNPLLIAYKCEKCLRLFACIDKLDQHSKICKGLVPPPAKPKDLLSPAQTFDGLTCTALYNEYINMSSLPCTVCDDAMTLPSVSADVHVNGMDKLLSISDRSFRYCGKTYCKICHARSHEKSGKCMKTTEWPYLTLSCHKCGPKLICYGVKYILFNVRLAIHNRQRKQCYESYNNHAKQYKHHTRKPIHVLAKPNANGFLLKQSAFRSMLKDYIAANLTVSPKDVCSFMSRMKRNRQTDAQQYCTAFLDILTAEPLVRCRPAMSAVVSGQHRRRKSFKDLGATVAERLRRSSLTKANRAQSPAGSPDFCKLVSGFSRGSPVYPAPSFRRRFIFTSIALVGSQDLAVFTFDHRKIVAFQDCEILYSEIGSSIGRNETTVKWLWDQRIEEGWTVLHAGSQ</sequence>
<gene>
    <name evidence="3" type="ORF">PR048_013467</name>
</gene>
<keyword evidence="4" id="KW-1185">Reference proteome</keyword>
<dbReference type="Proteomes" id="UP001159363">
    <property type="component" value="Chromosome X"/>
</dbReference>
<dbReference type="EMBL" id="JARBHB010000004">
    <property type="protein sequence ID" value="KAJ8887252.1"/>
    <property type="molecule type" value="Genomic_DNA"/>
</dbReference>
<name>A0ABQ9HS89_9NEOP</name>
<dbReference type="InterPro" id="IPR013087">
    <property type="entry name" value="Znf_C2H2_type"/>
</dbReference>
<keyword evidence="1" id="KW-0862">Zinc</keyword>
<keyword evidence="1" id="KW-0479">Metal-binding</keyword>
<organism evidence="3 4">
    <name type="scientific">Dryococelus australis</name>
    <dbReference type="NCBI Taxonomy" id="614101"/>
    <lineage>
        <taxon>Eukaryota</taxon>
        <taxon>Metazoa</taxon>
        <taxon>Ecdysozoa</taxon>
        <taxon>Arthropoda</taxon>
        <taxon>Hexapoda</taxon>
        <taxon>Insecta</taxon>
        <taxon>Pterygota</taxon>
        <taxon>Neoptera</taxon>
        <taxon>Polyneoptera</taxon>
        <taxon>Phasmatodea</taxon>
        <taxon>Verophasmatodea</taxon>
        <taxon>Anareolatae</taxon>
        <taxon>Phasmatidae</taxon>
        <taxon>Eurycanthinae</taxon>
        <taxon>Dryococelus</taxon>
    </lineage>
</organism>